<evidence type="ECO:0000313" key="1">
    <source>
        <dbReference type="EMBL" id="SDZ30197.1"/>
    </source>
</evidence>
<protein>
    <recommendedName>
        <fullName evidence="3">ATPase</fullName>
    </recommendedName>
</protein>
<evidence type="ECO:0008006" key="3">
    <source>
        <dbReference type="Google" id="ProtNLM"/>
    </source>
</evidence>
<dbReference type="OrthoDB" id="9777291at2"/>
<evidence type="ECO:0000313" key="2">
    <source>
        <dbReference type="Proteomes" id="UP000198914"/>
    </source>
</evidence>
<name>A0A1H3RX43_9RHOB</name>
<dbReference type="STRING" id="1244108.SAMN05444004_1105"/>
<gene>
    <name evidence="1" type="ORF">SAMN05444004_1105</name>
</gene>
<dbReference type="Proteomes" id="UP000198914">
    <property type="component" value="Unassembled WGS sequence"/>
</dbReference>
<accession>A0A1H3RX43</accession>
<sequence>MIYDTPDAWNQATAKRISLFGMSGLGKTHISQILRGSGDWFHFSIDYRIGTGYLGEHINDNLKRHAMRQPFLAQLLRTDSIYIGPNMTFENLSPLSTFLGQPGATSKGGLPFEEYARRQELHHRAEVNALLDTPHFIERAREIYGYDNFVCDTGGSICEVVDPDNPEDQVMATLAANTLPVWIEGTPDHVETLVARFAKAPKPMCYRPEFLNAKWETHGGDDVDPNEFATATYRDAITARHPRYAAMARNWGITVQAVDVATVRDASDVMALISEGIGKAARKA</sequence>
<dbReference type="EMBL" id="FNPX01000010">
    <property type="protein sequence ID" value="SDZ30197.1"/>
    <property type="molecule type" value="Genomic_DNA"/>
</dbReference>
<dbReference type="Gene3D" id="3.40.50.300">
    <property type="entry name" value="P-loop containing nucleotide triphosphate hydrolases"/>
    <property type="match status" value="1"/>
</dbReference>
<proteinExistence type="predicted"/>
<keyword evidence="2" id="KW-1185">Reference proteome</keyword>
<dbReference type="SUPFAM" id="SSF52540">
    <property type="entry name" value="P-loop containing nucleoside triphosphate hydrolases"/>
    <property type="match status" value="1"/>
</dbReference>
<dbReference type="InterPro" id="IPR027417">
    <property type="entry name" value="P-loop_NTPase"/>
</dbReference>
<dbReference type="AlphaFoldDB" id="A0A1H3RX43"/>
<reference evidence="2" key="1">
    <citation type="submission" date="2016-10" db="EMBL/GenBank/DDBJ databases">
        <authorList>
            <person name="Varghese N."/>
            <person name="Submissions S."/>
        </authorList>
    </citation>
    <scope>NUCLEOTIDE SEQUENCE [LARGE SCALE GENOMIC DNA]</scope>
    <source>
        <strain evidence="2">DSM 100420</strain>
    </source>
</reference>
<dbReference type="RefSeq" id="WP_092646086.1">
    <property type="nucleotide sequence ID" value="NZ_FNPX01000010.1"/>
</dbReference>
<organism evidence="1 2">
    <name type="scientific">Jannaschia faecimaris</name>
    <dbReference type="NCBI Taxonomy" id="1244108"/>
    <lineage>
        <taxon>Bacteria</taxon>
        <taxon>Pseudomonadati</taxon>
        <taxon>Pseudomonadota</taxon>
        <taxon>Alphaproteobacteria</taxon>
        <taxon>Rhodobacterales</taxon>
        <taxon>Roseobacteraceae</taxon>
        <taxon>Jannaschia</taxon>
    </lineage>
</organism>